<evidence type="ECO:0000313" key="4">
    <source>
        <dbReference type="Proteomes" id="UP000697710"/>
    </source>
</evidence>
<name>A0A956RQG5_UNCEI</name>
<evidence type="ECO:0000256" key="2">
    <source>
        <dbReference type="SAM" id="SignalP"/>
    </source>
</evidence>
<keyword evidence="1" id="KW-0472">Membrane</keyword>
<proteinExistence type="predicted"/>
<dbReference type="Proteomes" id="UP000697710">
    <property type="component" value="Unassembled WGS sequence"/>
</dbReference>
<reference evidence="3" key="1">
    <citation type="submission" date="2020-04" db="EMBL/GenBank/DDBJ databases">
        <authorList>
            <person name="Zhang T."/>
        </authorList>
    </citation>
    <scope>NUCLEOTIDE SEQUENCE</scope>
    <source>
        <strain evidence="3">HKST-UBA01</strain>
    </source>
</reference>
<gene>
    <name evidence="3" type="ORF">KC729_16315</name>
</gene>
<feature type="non-terminal residue" evidence="3">
    <location>
        <position position="1"/>
    </location>
</feature>
<evidence type="ECO:0000313" key="3">
    <source>
        <dbReference type="EMBL" id="MCA9729253.1"/>
    </source>
</evidence>
<feature type="transmembrane region" description="Helical" evidence="1">
    <location>
        <begin position="156"/>
        <end position="172"/>
    </location>
</feature>
<reference evidence="3" key="2">
    <citation type="journal article" date="2021" name="Microbiome">
        <title>Successional dynamics and alternative stable states in a saline activated sludge microbial community over 9 years.</title>
        <authorList>
            <person name="Wang Y."/>
            <person name="Ye J."/>
            <person name="Ju F."/>
            <person name="Liu L."/>
            <person name="Boyd J.A."/>
            <person name="Deng Y."/>
            <person name="Parks D.H."/>
            <person name="Jiang X."/>
            <person name="Yin X."/>
            <person name="Woodcroft B.J."/>
            <person name="Tyson G.W."/>
            <person name="Hugenholtz P."/>
            <person name="Polz M.F."/>
            <person name="Zhang T."/>
        </authorList>
    </citation>
    <scope>NUCLEOTIDE SEQUENCE</scope>
    <source>
        <strain evidence="3">HKST-UBA01</strain>
    </source>
</reference>
<feature type="signal peptide" evidence="2">
    <location>
        <begin position="1"/>
        <end position="30"/>
    </location>
</feature>
<keyword evidence="1" id="KW-0812">Transmembrane</keyword>
<dbReference type="AlphaFoldDB" id="A0A956RQG5"/>
<keyword evidence="2" id="KW-0732">Signal</keyword>
<dbReference type="EMBL" id="JAGQHR010000623">
    <property type="protein sequence ID" value="MCA9729253.1"/>
    <property type="molecule type" value="Genomic_DNA"/>
</dbReference>
<protein>
    <submittedName>
        <fullName evidence="3">Uncharacterized protein</fullName>
    </submittedName>
</protein>
<feature type="chain" id="PRO_5038063498" evidence="2">
    <location>
        <begin position="31"/>
        <end position="232"/>
    </location>
</feature>
<evidence type="ECO:0000256" key="1">
    <source>
        <dbReference type="SAM" id="Phobius"/>
    </source>
</evidence>
<organism evidence="3 4">
    <name type="scientific">Eiseniibacteriota bacterium</name>
    <dbReference type="NCBI Taxonomy" id="2212470"/>
    <lineage>
        <taxon>Bacteria</taxon>
        <taxon>Candidatus Eiseniibacteriota</taxon>
    </lineage>
</organism>
<accession>A0A956RQG5</accession>
<keyword evidence="1" id="KW-1133">Transmembrane helix</keyword>
<comment type="caution">
    <text evidence="3">The sequence shown here is derived from an EMBL/GenBank/DDBJ whole genome shotgun (WGS) entry which is preliminary data.</text>
</comment>
<sequence length="232" mass="26063">KRISISLGSMTALLSVGIASLFLGGTSAHAAADRASLLAAWEELQRADPQVQVFEKLEPGLYQFQTDRFPYDGMLRVLNTSVDDRRSGGYVMGVVEVELVDAPDDFFVKYGQSYSMWQGNNYAYYDPKTDVWKSSAEFTQDYAEDYSCPWYASGKLWYGVLGFLVILVLLLARKANTHIREAMTAQKKVMADHEKAVQRTETAIAISERSLHIAEQQTKLLGEILEELRRSA</sequence>